<reference evidence="6 7" key="1">
    <citation type="submission" date="2019-09" db="EMBL/GenBank/DDBJ databases">
        <title>Isolation and complete genome sequencing of Methylocystis species.</title>
        <authorList>
            <person name="Rumah B.L."/>
            <person name="Stead C.E."/>
            <person name="Stevens B.C."/>
            <person name="Minton N.P."/>
            <person name="Grosse-Honebrink A."/>
            <person name="Zhang Y."/>
        </authorList>
    </citation>
    <scope>NUCLEOTIDE SEQUENCE [LARGE SCALE GENOMIC DNA]</scope>
    <source>
        <strain evidence="6 7">BRCS2</strain>
    </source>
</reference>
<dbReference type="GO" id="GO:0110001">
    <property type="term" value="C:toxin-antitoxin complex"/>
    <property type="evidence" value="ECO:0007669"/>
    <property type="project" value="InterPro"/>
</dbReference>
<evidence type="ECO:0000256" key="4">
    <source>
        <dbReference type="ARBA" id="ARBA00022741"/>
    </source>
</evidence>
<keyword evidence="4" id="KW-0547">Nucleotide-binding</keyword>
<sequence>MMPREFRHAIDDMLAAIQGAERAVSGKTIDDYRADWILKHAIERAVEIISEASRALPADVTATQPQINWRAVRAIGNVLRHEYHSLSDPILWNVVIDEFPRLKTALQAIMEQFPER</sequence>
<dbReference type="Pfam" id="PF01934">
    <property type="entry name" value="HepT-like"/>
    <property type="match status" value="1"/>
</dbReference>
<keyword evidence="5" id="KW-0378">Hydrolase</keyword>
<evidence type="ECO:0000256" key="2">
    <source>
        <dbReference type="ARBA" id="ARBA00022649"/>
    </source>
</evidence>
<dbReference type="GO" id="GO:0004540">
    <property type="term" value="F:RNA nuclease activity"/>
    <property type="evidence" value="ECO:0007669"/>
    <property type="project" value="InterPro"/>
</dbReference>
<proteinExistence type="predicted"/>
<dbReference type="GO" id="GO:0000166">
    <property type="term" value="F:nucleotide binding"/>
    <property type="evidence" value="ECO:0007669"/>
    <property type="project" value="UniProtKB-KW"/>
</dbReference>
<name>A0A6B8M7R9_9HYPH</name>
<dbReference type="PANTHER" id="PTHR34139">
    <property type="entry name" value="UPF0331 PROTEIN MJ0127"/>
    <property type="match status" value="1"/>
</dbReference>
<dbReference type="KEGG" id="mpar:F7D14_14615"/>
<gene>
    <name evidence="6" type="ORF">F7D14_14615</name>
</gene>
<evidence type="ECO:0000256" key="5">
    <source>
        <dbReference type="ARBA" id="ARBA00022801"/>
    </source>
</evidence>
<keyword evidence="2" id="KW-1277">Toxin-antitoxin system</keyword>
<dbReference type="PANTHER" id="PTHR34139:SF1">
    <property type="entry name" value="RNASE MJ1380-RELATED"/>
    <property type="match status" value="1"/>
</dbReference>
<dbReference type="GO" id="GO:0016787">
    <property type="term" value="F:hydrolase activity"/>
    <property type="evidence" value="ECO:0007669"/>
    <property type="project" value="UniProtKB-KW"/>
</dbReference>
<evidence type="ECO:0000256" key="3">
    <source>
        <dbReference type="ARBA" id="ARBA00022722"/>
    </source>
</evidence>
<keyword evidence="3" id="KW-0540">Nuclease</keyword>
<dbReference type="InterPro" id="IPR051813">
    <property type="entry name" value="HepT_RNase_toxin"/>
</dbReference>
<keyword evidence="7" id="KW-1185">Reference proteome</keyword>
<dbReference type="AlphaFoldDB" id="A0A6B8M7R9"/>
<dbReference type="Proteomes" id="UP000422569">
    <property type="component" value="Chromosome"/>
</dbReference>
<evidence type="ECO:0000256" key="1">
    <source>
        <dbReference type="ARBA" id="ARBA00022553"/>
    </source>
</evidence>
<keyword evidence="1" id="KW-0597">Phosphoprotein</keyword>
<evidence type="ECO:0000313" key="6">
    <source>
        <dbReference type="EMBL" id="QGM98588.1"/>
    </source>
</evidence>
<dbReference type="EMBL" id="CP044331">
    <property type="protein sequence ID" value="QGM98588.1"/>
    <property type="molecule type" value="Genomic_DNA"/>
</dbReference>
<evidence type="ECO:0000313" key="7">
    <source>
        <dbReference type="Proteomes" id="UP000422569"/>
    </source>
</evidence>
<accession>A0A6B8M7R9</accession>
<dbReference type="InterPro" id="IPR008201">
    <property type="entry name" value="HepT-like"/>
</dbReference>
<protein>
    <submittedName>
        <fullName evidence="6">DUF86 domain-containing protein</fullName>
    </submittedName>
</protein>
<organism evidence="6 7">
    <name type="scientific">Methylocystis parvus</name>
    <dbReference type="NCBI Taxonomy" id="134"/>
    <lineage>
        <taxon>Bacteria</taxon>
        <taxon>Pseudomonadati</taxon>
        <taxon>Pseudomonadota</taxon>
        <taxon>Alphaproteobacteria</taxon>
        <taxon>Hyphomicrobiales</taxon>
        <taxon>Methylocystaceae</taxon>
        <taxon>Methylocystis</taxon>
    </lineage>
</organism>